<proteinExistence type="predicted"/>
<accession>W9XYI6</accession>
<feature type="compositionally biased region" description="Basic and acidic residues" evidence="2">
    <location>
        <begin position="169"/>
        <end position="181"/>
    </location>
</feature>
<dbReference type="Proteomes" id="UP000019484">
    <property type="component" value="Unassembled WGS sequence"/>
</dbReference>
<keyword evidence="1" id="KW-0245">EGF-like domain</keyword>
<evidence type="ECO:0000313" key="6">
    <source>
        <dbReference type="Proteomes" id="UP000019484"/>
    </source>
</evidence>
<evidence type="ECO:0000256" key="2">
    <source>
        <dbReference type="SAM" id="MobiDB-lite"/>
    </source>
</evidence>
<feature type="region of interest" description="Disordered" evidence="2">
    <location>
        <begin position="1"/>
        <end position="287"/>
    </location>
</feature>
<feature type="compositionally biased region" description="Polar residues" evidence="2">
    <location>
        <begin position="225"/>
        <end position="237"/>
    </location>
</feature>
<feature type="compositionally biased region" description="Polar residues" evidence="2">
    <location>
        <begin position="253"/>
        <end position="263"/>
    </location>
</feature>
<keyword evidence="6" id="KW-1185">Reference proteome</keyword>
<dbReference type="HOGENOM" id="CLU_009769_1_0_1"/>
<dbReference type="PANTHER" id="PTHR17178">
    <property type="entry name" value="SECRETORY GRANULE PROTEOGLYCAN CORE PROTEIN"/>
    <property type="match status" value="1"/>
</dbReference>
<dbReference type="EMBL" id="AMWN01000007">
    <property type="protein sequence ID" value="EXJ82016.1"/>
    <property type="molecule type" value="Genomic_DNA"/>
</dbReference>
<comment type="caution">
    <text evidence="5">The sequence shown here is derived from an EMBL/GenBank/DDBJ whole genome shotgun (WGS) entry which is preliminary data.</text>
</comment>
<gene>
    <name evidence="5" type="ORF">A1O1_08084</name>
</gene>
<dbReference type="PROSITE" id="PS01186">
    <property type="entry name" value="EGF_2"/>
    <property type="match status" value="1"/>
</dbReference>
<feature type="disulfide bond" evidence="1">
    <location>
        <begin position="517"/>
        <end position="526"/>
    </location>
</feature>
<dbReference type="PROSITE" id="PS50026">
    <property type="entry name" value="EGF_3"/>
    <property type="match status" value="1"/>
</dbReference>
<feature type="compositionally biased region" description="Basic and acidic residues" evidence="2">
    <location>
        <begin position="418"/>
        <end position="429"/>
    </location>
</feature>
<keyword evidence="3" id="KW-0812">Transmembrane</keyword>
<dbReference type="AlphaFoldDB" id="W9XYI6"/>
<dbReference type="PROSITE" id="PS00022">
    <property type="entry name" value="EGF_1"/>
    <property type="match status" value="1"/>
</dbReference>
<dbReference type="InterPro" id="IPR000742">
    <property type="entry name" value="EGF"/>
</dbReference>
<comment type="caution">
    <text evidence="1">Lacks conserved residue(s) required for the propagation of feature annotation.</text>
</comment>
<protein>
    <recommendedName>
        <fullName evidence="4">EGF-like domain-containing protein</fullName>
    </recommendedName>
</protein>
<feature type="compositionally biased region" description="Low complexity" evidence="2">
    <location>
        <begin position="694"/>
        <end position="724"/>
    </location>
</feature>
<dbReference type="CDD" id="cd00054">
    <property type="entry name" value="EGF_CA"/>
    <property type="match status" value="1"/>
</dbReference>
<evidence type="ECO:0000259" key="4">
    <source>
        <dbReference type="PROSITE" id="PS50026"/>
    </source>
</evidence>
<organism evidence="5 6">
    <name type="scientific">Capronia coronata CBS 617.96</name>
    <dbReference type="NCBI Taxonomy" id="1182541"/>
    <lineage>
        <taxon>Eukaryota</taxon>
        <taxon>Fungi</taxon>
        <taxon>Dikarya</taxon>
        <taxon>Ascomycota</taxon>
        <taxon>Pezizomycotina</taxon>
        <taxon>Eurotiomycetes</taxon>
        <taxon>Chaetothyriomycetidae</taxon>
        <taxon>Chaetothyriales</taxon>
        <taxon>Herpotrichiellaceae</taxon>
        <taxon>Capronia</taxon>
    </lineage>
</organism>
<keyword evidence="3" id="KW-0472">Membrane</keyword>
<feature type="region of interest" description="Disordered" evidence="2">
    <location>
        <begin position="405"/>
        <end position="429"/>
    </location>
</feature>
<evidence type="ECO:0000256" key="1">
    <source>
        <dbReference type="PROSITE-ProRule" id="PRU00076"/>
    </source>
</evidence>
<keyword evidence="1" id="KW-1015">Disulfide bond</keyword>
<evidence type="ECO:0000313" key="5">
    <source>
        <dbReference type="EMBL" id="EXJ82016.1"/>
    </source>
</evidence>
<dbReference type="GeneID" id="19162936"/>
<feature type="domain" description="EGF-like" evidence="4">
    <location>
        <begin position="490"/>
        <end position="527"/>
    </location>
</feature>
<dbReference type="RefSeq" id="XP_007727137.1">
    <property type="nucleotide sequence ID" value="XM_007728947.1"/>
</dbReference>
<keyword evidence="3" id="KW-1133">Transmembrane helix</keyword>
<dbReference type="OrthoDB" id="283575at2759"/>
<dbReference type="STRING" id="1182541.W9XYI6"/>
<feature type="compositionally biased region" description="Low complexity" evidence="2">
    <location>
        <begin position="25"/>
        <end position="41"/>
    </location>
</feature>
<name>W9XYI6_9EURO</name>
<sequence length="808" mass="85494">MDHPRPKGTQTNFAYPNYKHPEPIYEYSQPSQYQQYQQHQDFPPHPSVRPAPNVKLNARQVPAGVGVAPPPVRYGGQQRQQQRPAASGMLIQDFIFPTAPPIPASRSSRAKQEPWQSPGRRYNMHDSYMSSVADGFPSAGTTPASRSRGFPTPRAYSGSVYAESEVLGPEDRLGPSPEHSRPSSPEQSPQIVRQASLGKRAKPAMTTIKNSASHLEQEVPENPSVPIQTSRTATMNAISAAVAAGINGRPTESRSATSGSRSYTPVRMPFDTSPPGSPSADTEFLQTPKSPQTIASTNMLEQPPASGHSRKSTNHLLGLGIEQQSMSSKIPPGRRPPRLDMDAVKESENRGSTTSLADLIKRATRLAANLDRGKTASRLGMLDMFGSSDRLDATNRHSTMSDMISAFPAPAMGGTPTTRRDTEWPLGEKDGAYASTTDLSKSQATHKQRRKCCGLTLPLFFSLVVLVIILIAAAVLVPVFLILVPKEHHKDSGCASSHPCHNGGSSILNGNTCLCICSNGFTGSQCDDPGSTDDCVIKTMQDGSIEYKNATLGQSILPPLSDGQTRFDIPLNVSTILSVFSSNNLSCTSENSLVDFNTSAVGEGTKTRRFIIVPGLEPLPNDRVAVLPEMSFAPEVTMPARVHEEMRMERRQGSVTVGTSNGIVFQATSSSAVPGPSASTSSAAGVAVVTSVTGAAGSGPSPTESSAGPGSTGAAGDSSGSDAGLPTTASGKELDFARVVVLYVLQQSRTISVAIDAQQRMEAFFASQTNGSSNSTVDVGSGNLHLIADFEAFSITNGNGQVVGGTSD</sequence>
<reference evidence="5 6" key="1">
    <citation type="submission" date="2013-03" db="EMBL/GenBank/DDBJ databases">
        <title>The Genome Sequence of Capronia coronata CBS 617.96.</title>
        <authorList>
            <consortium name="The Broad Institute Genomics Platform"/>
            <person name="Cuomo C."/>
            <person name="de Hoog S."/>
            <person name="Gorbushina A."/>
            <person name="Walker B."/>
            <person name="Young S.K."/>
            <person name="Zeng Q."/>
            <person name="Gargeya S."/>
            <person name="Fitzgerald M."/>
            <person name="Haas B."/>
            <person name="Abouelleil A."/>
            <person name="Allen A.W."/>
            <person name="Alvarado L."/>
            <person name="Arachchi H.M."/>
            <person name="Berlin A.M."/>
            <person name="Chapman S.B."/>
            <person name="Gainer-Dewar J."/>
            <person name="Goldberg J."/>
            <person name="Griggs A."/>
            <person name="Gujja S."/>
            <person name="Hansen M."/>
            <person name="Howarth C."/>
            <person name="Imamovic A."/>
            <person name="Ireland A."/>
            <person name="Larimer J."/>
            <person name="McCowan C."/>
            <person name="Murphy C."/>
            <person name="Pearson M."/>
            <person name="Poon T.W."/>
            <person name="Priest M."/>
            <person name="Roberts A."/>
            <person name="Saif S."/>
            <person name="Shea T."/>
            <person name="Sisk P."/>
            <person name="Sykes S."/>
            <person name="Wortman J."/>
            <person name="Nusbaum C."/>
            <person name="Birren B."/>
        </authorList>
    </citation>
    <scope>NUCLEOTIDE SEQUENCE [LARGE SCALE GENOMIC DNA]</scope>
    <source>
        <strain evidence="5 6">CBS 617.96</strain>
    </source>
</reference>
<feature type="region of interest" description="Disordered" evidence="2">
    <location>
        <begin position="694"/>
        <end position="729"/>
    </location>
</feature>
<feature type="transmembrane region" description="Helical" evidence="3">
    <location>
        <begin position="459"/>
        <end position="483"/>
    </location>
</feature>
<dbReference type="eggNOG" id="ENOG502RXHJ">
    <property type="taxonomic scope" value="Eukaryota"/>
</dbReference>
<evidence type="ECO:0000256" key="3">
    <source>
        <dbReference type="SAM" id="Phobius"/>
    </source>
</evidence>
<dbReference type="PANTHER" id="PTHR17178:SF0">
    <property type="entry name" value="SERGLYCIN"/>
    <property type="match status" value="1"/>
</dbReference>